<evidence type="ECO:0000259" key="3">
    <source>
        <dbReference type="Pfam" id="PF19305"/>
    </source>
</evidence>
<proteinExistence type="inferred from homology"/>
<evidence type="ECO:0000259" key="2">
    <source>
        <dbReference type="Pfam" id="PF03972"/>
    </source>
</evidence>
<dbReference type="PANTHER" id="PTHR16943">
    <property type="entry name" value="2-METHYLCITRATE DEHYDRATASE-RELATED"/>
    <property type="match status" value="1"/>
</dbReference>
<dbReference type="Proteomes" id="UP000523007">
    <property type="component" value="Unassembled WGS sequence"/>
</dbReference>
<dbReference type="InterPro" id="IPR042183">
    <property type="entry name" value="MmgE/PrpD_sf_1"/>
</dbReference>
<comment type="similarity">
    <text evidence="1">Belongs to the PrpD family.</text>
</comment>
<dbReference type="AlphaFoldDB" id="A0A7W7RJY6"/>
<dbReference type="SUPFAM" id="SSF103378">
    <property type="entry name" value="2-methylcitrate dehydratase PrpD"/>
    <property type="match status" value="1"/>
</dbReference>
<comment type="caution">
    <text evidence="4">The sequence shown here is derived from an EMBL/GenBank/DDBJ whole genome shotgun (WGS) entry which is preliminary data.</text>
</comment>
<dbReference type="InterPro" id="IPR036148">
    <property type="entry name" value="MmgE/PrpD_sf"/>
</dbReference>
<dbReference type="PANTHER" id="PTHR16943:SF8">
    <property type="entry name" value="2-METHYLCITRATE DEHYDRATASE"/>
    <property type="match status" value="1"/>
</dbReference>
<dbReference type="InterPro" id="IPR042188">
    <property type="entry name" value="MmgE/PrpD_sf_2"/>
</dbReference>
<keyword evidence="5" id="KW-1185">Reference proteome</keyword>
<organism evidence="4 5">
    <name type="scientific">Lipingzhangella halophila</name>
    <dbReference type="NCBI Taxonomy" id="1783352"/>
    <lineage>
        <taxon>Bacteria</taxon>
        <taxon>Bacillati</taxon>
        <taxon>Actinomycetota</taxon>
        <taxon>Actinomycetes</taxon>
        <taxon>Streptosporangiales</taxon>
        <taxon>Nocardiopsidaceae</taxon>
        <taxon>Lipingzhangella</taxon>
    </lineage>
</organism>
<feature type="domain" description="MmgE/PrpD C-terminal" evidence="3">
    <location>
        <begin position="271"/>
        <end position="437"/>
    </location>
</feature>
<gene>
    <name evidence="4" type="ORF">F4561_003711</name>
</gene>
<evidence type="ECO:0000313" key="4">
    <source>
        <dbReference type="EMBL" id="MBB4932891.1"/>
    </source>
</evidence>
<dbReference type="Pfam" id="PF03972">
    <property type="entry name" value="MmgE_PrpD_N"/>
    <property type="match status" value="1"/>
</dbReference>
<accession>A0A7W7RJY6</accession>
<dbReference type="Gene3D" id="3.30.1330.120">
    <property type="entry name" value="2-methylcitrate dehydratase PrpD"/>
    <property type="match status" value="1"/>
</dbReference>
<dbReference type="EMBL" id="JACHJT010000001">
    <property type="protein sequence ID" value="MBB4932891.1"/>
    <property type="molecule type" value="Genomic_DNA"/>
</dbReference>
<reference evidence="4 5" key="1">
    <citation type="submission" date="2020-08" db="EMBL/GenBank/DDBJ databases">
        <title>Sequencing the genomes of 1000 actinobacteria strains.</title>
        <authorList>
            <person name="Klenk H.-P."/>
        </authorList>
    </citation>
    <scope>NUCLEOTIDE SEQUENCE [LARGE SCALE GENOMIC DNA]</scope>
    <source>
        <strain evidence="4 5">DSM 102030</strain>
    </source>
</reference>
<dbReference type="RefSeq" id="WP_184580588.1">
    <property type="nucleotide sequence ID" value="NZ_JACHJT010000001.1"/>
</dbReference>
<dbReference type="InterPro" id="IPR045336">
    <property type="entry name" value="MmgE_PrpD_N"/>
</dbReference>
<dbReference type="InterPro" id="IPR045337">
    <property type="entry name" value="MmgE_PrpD_C"/>
</dbReference>
<evidence type="ECO:0000256" key="1">
    <source>
        <dbReference type="ARBA" id="ARBA00006174"/>
    </source>
</evidence>
<dbReference type="GO" id="GO:0016829">
    <property type="term" value="F:lyase activity"/>
    <property type="evidence" value="ECO:0007669"/>
    <property type="project" value="InterPro"/>
</dbReference>
<name>A0A7W7RJY6_9ACTN</name>
<dbReference type="InterPro" id="IPR005656">
    <property type="entry name" value="MmgE_PrpD"/>
</dbReference>
<sequence>MTGLTTRLARWVASARFDDLPGDVVDRTERHLLDALAAAVVGHDRPWTRRVRAYAAAESPSGRSIAVPTGPELRPEWAALVNGTAMHGFEIDDYALPGLSHPSCAVVPAALALAQETGCDGRRLLTALAVGYEITVRFGRATTPSLTSDRGFHVTSALGVFGAAATAAALCGLGEENTHAAFGIAASLAGGTAEFTRTGGDVKRLHGGFAASAGVRAAALARAGLTGPTAAVEGERGFLAAFVENARPGQLTDGLGRDWASVDLGIKPLCVCAGLQAPLAALDELIEREDIGRQEIHEVRVGLDEPTLAHVGRLGPRPADLTEAQLSLHHAVATRLVLGGNDPAHYRAFEEGREPPEVAEVGRRVAGHLDPRSDEVFPERVLATVTLRLANGRELSARSEAPGSPRRPLGAGEVRAKFGRLVAPVLGEGATDRVAERVAALRTDSDADAVLAPMWKTVATPVRQTGEPGQ</sequence>
<dbReference type="Gene3D" id="1.10.4100.10">
    <property type="entry name" value="2-methylcitrate dehydratase PrpD"/>
    <property type="match status" value="1"/>
</dbReference>
<feature type="domain" description="MmgE/PrpD N-terminal" evidence="2">
    <location>
        <begin position="7"/>
        <end position="247"/>
    </location>
</feature>
<evidence type="ECO:0000313" key="5">
    <source>
        <dbReference type="Proteomes" id="UP000523007"/>
    </source>
</evidence>
<dbReference type="Pfam" id="PF19305">
    <property type="entry name" value="MmgE_PrpD_C"/>
    <property type="match status" value="1"/>
</dbReference>
<protein>
    <submittedName>
        <fullName evidence="4">2-methylcitrate dehydratase PrpD</fullName>
    </submittedName>
</protein>